<dbReference type="Proteomes" id="UP001595748">
    <property type="component" value="Unassembled WGS sequence"/>
</dbReference>
<dbReference type="RefSeq" id="WP_380075545.1">
    <property type="nucleotide sequence ID" value="NZ_JBHRZF010000011.1"/>
</dbReference>
<dbReference type="CDD" id="cd13926">
    <property type="entry name" value="N-acetylmuramidase_GH108"/>
    <property type="match status" value="1"/>
</dbReference>
<reference evidence="3" key="1">
    <citation type="journal article" date="2019" name="Int. J. Syst. Evol. Microbiol.">
        <title>The Global Catalogue of Microorganisms (GCM) 10K type strain sequencing project: providing services to taxonomists for standard genome sequencing and annotation.</title>
        <authorList>
            <consortium name="The Broad Institute Genomics Platform"/>
            <consortium name="The Broad Institute Genome Sequencing Center for Infectious Disease"/>
            <person name="Wu L."/>
            <person name="Ma J."/>
        </authorList>
    </citation>
    <scope>NUCLEOTIDE SEQUENCE [LARGE SCALE GENOMIC DNA]</scope>
    <source>
        <strain evidence="3">CCTCC AB 2013263</strain>
    </source>
</reference>
<evidence type="ECO:0000313" key="2">
    <source>
        <dbReference type="EMBL" id="MFC3859380.1"/>
    </source>
</evidence>
<evidence type="ECO:0000259" key="1">
    <source>
        <dbReference type="Pfam" id="PF05838"/>
    </source>
</evidence>
<dbReference type="Gene3D" id="1.20.141.10">
    <property type="entry name" value="Chitosanase, subunit A, domain 1"/>
    <property type="match status" value="1"/>
</dbReference>
<dbReference type="SUPFAM" id="SSF53955">
    <property type="entry name" value="Lysozyme-like"/>
    <property type="match status" value="1"/>
</dbReference>
<organism evidence="2 3">
    <name type="scientific">Deinococcus antarcticus</name>
    <dbReference type="NCBI Taxonomy" id="1298767"/>
    <lineage>
        <taxon>Bacteria</taxon>
        <taxon>Thermotogati</taxon>
        <taxon>Deinococcota</taxon>
        <taxon>Deinococci</taxon>
        <taxon>Deinococcales</taxon>
        <taxon>Deinococcaceae</taxon>
        <taxon>Deinococcus</taxon>
    </lineage>
</organism>
<comment type="caution">
    <text evidence="2">The sequence shown here is derived from an EMBL/GenBank/DDBJ whole genome shotgun (WGS) entry which is preliminary data.</text>
</comment>
<accession>A0ABV8A1U8</accession>
<gene>
    <name evidence="2" type="ORF">ACFOPQ_01145</name>
</gene>
<feature type="domain" description="TtsA-like Glycoside hydrolase family 108" evidence="1">
    <location>
        <begin position="11"/>
        <end position="94"/>
    </location>
</feature>
<sequence>MTKTDFERAHEFTAQWEGGFVDHPLDKGGATNLGVTQRVWETWCRENRLYVKPMRALTMQDVLPLYKAKYWDVLAARLPWPLSAAIYDMSVNHGPGDGNPNDEGGNEAGATWMLYRARQISPNGTPLQQALAACDARQQFYEGIVRRNPSQKVFWKGWMRRLTAQRAWLKANAQPLSSFHAGARVILIDPAGAEVTWDGKATVYGGTSLTDALVSQLRVLFPQPGGPWQYEKLKVWIRRNGDMVLEKPRVSGFNPGDEEARMDR</sequence>
<dbReference type="InterPro" id="IPR023346">
    <property type="entry name" value="Lysozyme-like_dom_sf"/>
</dbReference>
<keyword evidence="2" id="KW-0378">Hydrolase</keyword>
<keyword evidence="3" id="KW-1185">Reference proteome</keyword>
<name>A0ABV8A1U8_9DEIO</name>
<protein>
    <submittedName>
        <fullName evidence="2">Glycoside hydrolase family 108 protein</fullName>
    </submittedName>
</protein>
<dbReference type="InterPro" id="IPR008565">
    <property type="entry name" value="TtsA-like_GH18_dom"/>
</dbReference>
<dbReference type="GO" id="GO:0016787">
    <property type="term" value="F:hydrolase activity"/>
    <property type="evidence" value="ECO:0007669"/>
    <property type="project" value="UniProtKB-KW"/>
</dbReference>
<dbReference type="EMBL" id="JBHRZF010000011">
    <property type="protein sequence ID" value="MFC3859380.1"/>
    <property type="molecule type" value="Genomic_DNA"/>
</dbReference>
<evidence type="ECO:0000313" key="3">
    <source>
        <dbReference type="Proteomes" id="UP001595748"/>
    </source>
</evidence>
<proteinExistence type="predicted"/>
<dbReference type="Pfam" id="PF05838">
    <property type="entry name" value="Glyco_hydro_108"/>
    <property type="match status" value="1"/>
</dbReference>